<evidence type="ECO:0000256" key="3">
    <source>
        <dbReference type="ARBA" id="ARBA00023065"/>
    </source>
</evidence>
<reference evidence="6" key="1">
    <citation type="journal article" date="2019" name="Int. J. Syst. Evol. Microbiol.">
        <title>The Global Catalogue of Microorganisms (GCM) 10K type strain sequencing project: providing services to taxonomists for standard genome sequencing and annotation.</title>
        <authorList>
            <consortium name="The Broad Institute Genomics Platform"/>
            <consortium name="The Broad Institute Genome Sequencing Center for Infectious Disease"/>
            <person name="Wu L."/>
            <person name="Ma J."/>
        </authorList>
    </citation>
    <scope>NUCLEOTIDE SEQUENCE [LARGE SCALE GENOMIC DNA]</scope>
    <source>
        <strain evidence="6">JCM 16702</strain>
    </source>
</reference>
<feature type="coiled-coil region" evidence="4">
    <location>
        <begin position="17"/>
        <end position="51"/>
    </location>
</feature>
<dbReference type="EMBL" id="BAAAZG010000024">
    <property type="protein sequence ID" value="GAA4077346.1"/>
    <property type="molecule type" value="Genomic_DNA"/>
</dbReference>
<evidence type="ECO:0000313" key="5">
    <source>
        <dbReference type="EMBL" id="GAA4077346.1"/>
    </source>
</evidence>
<keyword evidence="4" id="KW-0175">Coiled coil</keyword>
<evidence type="ECO:0000313" key="6">
    <source>
        <dbReference type="Proteomes" id="UP001500683"/>
    </source>
</evidence>
<protein>
    <recommendedName>
        <fullName evidence="7">V-type ATPase, D subunit</fullName>
    </recommendedName>
</protein>
<dbReference type="Pfam" id="PF01813">
    <property type="entry name" value="ATP-synt_D"/>
    <property type="match status" value="1"/>
</dbReference>
<gene>
    <name evidence="5" type="ORF">GCM10022214_38830</name>
</gene>
<accession>A0ABP7VYX0</accession>
<dbReference type="InterPro" id="IPR002699">
    <property type="entry name" value="V_ATPase_D"/>
</dbReference>
<dbReference type="Proteomes" id="UP001500683">
    <property type="component" value="Unassembled WGS sequence"/>
</dbReference>
<keyword evidence="2" id="KW-0813">Transport</keyword>
<dbReference type="Gene3D" id="1.10.287.3240">
    <property type="match status" value="1"/>
</dbReference>
<evidence type="ECO:0000256" key="1">
    <source>
        <dbReference type="ARBA" id="ARBA00005850"/>
    </source>
</evidence>
<organism evidence="5 6">
    <name type="scientific">Actinomadura miaoliensis</name>
    <dbReference type="NCBI Taxonomy" id="430685"/>
    <lineage>
        <taxon>Bacteria</taxon>
        <taxon>Bacillati</taxon>
        <taxon>Actinomycetota</taxon>
        <taxon>Actinomycetes</taxon>
        <taxon>Streptosporangiales</taxon>
        <taxon>Thermomonosporaceae</taxon>
        <taxon>Actinomadura</taxon>
    </lineage>
</organism>
<comment type="similarity">
    <text evidence="1">Belongs to the V-ATPase D subunit family.</text>
</comment>
<evidence type="ECO:0000256" key="2">
    <source>
        <dbReference type="ARBA" id="ARBA00022448"/>
    </source>
</evidence>
<keyword evidence="6" id="KW-1185">Reference proteome</keyword>
<evidence type="ECO:0000256" key="4">
    <source>
        <dbReference type="SAM" id="Coils"/>
    </source>
</evidence>
<comment type="caution">
    <text evidence="5">The sequence shown here is derived from an EMBL/GenBank/DDBJ whole genome shotgun (WGS) entry which is preliminary data.</text>
</comment>
<sequence>MGTPSGRAGRLWLRHRLDTAEHAVDLLQRSLRVMRDERERMRLRAARTEAEWRTRCAEAEALVLRATLVCGRRALPLATPAEHAHVTIDHAVTMGVRHPAHATCTAPHEHSRAPDGLAFASARRACQDALQAACAHAATTTALAALDREITATRQRLRATERRWLPHLRIALAQIEFVLEEQEREDKARLRRGTAREPA</sequence>
<name>A0ABP7VYX0_9ACTN</name>
<proteinExistence type="inferred from homology"/>
<evidence type="ECO:0008006" key="7">
    <source>
        <dbReference type="Google" id="ProtNLM"/>
    </source>
</evidence>
<keyword evidence="3" id="KW-0406">Ion transport</keyword>